<gene>
    <name evidence="10" type="primary">prsR</name>
    <name evidence="10" type="ORF">EWE75_12570</name>
</gene>
<dbReference type="RefSeq" id="WP_130157959.1">
    <property type="nucleotide sequence ID" value="NZ_SGIS01000017.1"/>
</dbReference>
<dbReference type="Pfam" id="PF00072">
    <property type="entry name" value="Response_reg"/>
    <property type="match status" value="1"/>
</dbReference>
<evidence type="ECO:0000256" key="5">
    <source>
        <dbReference type="ARBA" id="ARBA00023159"/>
    </source>
</evidence>
<evidence type="ECO:0000259" key="8">
    <source>
        <dbReference type="PROSITE" id="PS50045"/>
    </source>
</evidence>
<evidence type="ECO:0000313" key="11">
    <source>
        <dbReference type="Proteomes" id="UP000292085"/>
    </source>
</evidence>
<keyword evidence="6" id="KW-0804">Transcription</keyword>
<dbReference type="CDD" id="cd00009">
    <property type="entry name" value="AAA"/>
    <property type="match status" value="1"/>
</dbReference>
<dbReference type="OrthoDB" id="9154941at2"/>
<dbReference type="SUPFAM" id="SSF46689">
    <property type="entry name" value="Homeodomain-like"/>
    <property type="match status" value="1"/>
</dbReference>
<organism evidence="10 11">
    <name type="scientific">Sphingomonas populi</name>
    <dbReference type="NCBI Taxonomy" id="2484750"/>
    <lineage>
        <taxon>Bacteria</taxon>
        <taxon>Pseudomonadati</taxon>
        <taxon>Pseudomonadota</taxon>
        <taxon>Alphaproteobacteria</taxon>
        <taxon>Sphingomonadales</taxon>
        <taxon>Sphingomonadaceae</taxon>
        <taxon>Sphingomonas</taxon>
    </lineage>
</organism>
<keyword evidence="3" id="KW-0902">Two-component regulatory system</keyword>
<dbReference type="NCBIfam" id="TIGR02915">
    <property type="entry name" value="PEP_resp_reg"/>
    <property type="match status" value="1"/>
</dbReference>
<dbReference type="InterPro" id="IPR001789">
    <property type="entry name" value="Sig_transdc_resp-reg_receiver"/>
</dbReference>
<dbReference type="SMART" id="SM00382">
    <property type="entry name" value="AAA"/>
    <property type="match status" value="1"/>
</dbReference>
<dbReference type="InterPro" id="IPR014264">
    <property type="entry name" value="PEP-CTERM_resp_reg"/>
</dbReference>
<reference evidence="10 11" key="1">
    <citation type="submission" date="2019-02" db="EMBL/GenBank/DDBJ databases">
        <authorList>
            <person name="Li Y."/>
        </authorList>
    </citation>
    <scope>NUCLEOTIDE SEQUENCE [LARGE SCALE GENOMIC DNA]</scope>
    <source>
        <strain evidence="10 11">3-7</strain>
    </source>
</reference>
<dbReference type="GO" id="GO:0006355">
    <property type="term" value="P:regulation of DNA-templated transcription"/>
    <property type="evidence" value="ECO:0007669"/>
    <property type="project" value="InterPro"/>
</dbReference>
<evidence type="ECO:0000259" key="9">
    <source>
        <dbReference type="PROSITE" id="PS50110"/>
    </source>
</evidence>
<dbReference type="Pfam" id="PF00158">
    <property type="entry name" value="Sigma54_activat"/>
    <property type="match status" value="1"/>
</dbReference>
<dbReference type="Pfam" id="PF02954">
    <property type="entry name" value="HTH_8"/>
    <property type="match status" value="1"/>
</dbReference>
<proteinExistence type="predicted"/>
<dbReference type="SUPFAM" id="SSF52172">
    <property type="entry name" value="CheY-like"/>
    <property type="match status" value="1"/>
</dbReference>
<dbReference type="PROSITE" id="PS50045">
    <property type="entry name" value="SIGMA54_INTERACT_4"/>
    <property type="match status" value="1"/>
</dbReference>
<dbReference type="InterPro" id="IPR027417">
    <property type="entry name" value="P-loop_NTPase"/>
</dbReference>
<dbReference type="InterPro" id="IPR025944">
    <property type="entry name" value="Sigma_54_int_dom_CS"/>
</dbReference>
<dbReference type="PROSITE" id="PS50110">
    <property type="entry name" value="RESPONSE_REGULATORY"/>
    <property type="match status" value="1"/>
</dbReference>
<dbReference type="PROSITE" id="PS00688">
    <property type="entry name" value="SIGMA54_INTERACT_3"/>
    <property type="match status" value="1"/>
</dbReference>
<dbReference type="Pfam" id="PF25601">
    <property type="entry name" value="AAA_lid_14"/>
    <property type="match status" value="1"/>
</dbReference>
<comment type="caution">
    <text evidence="10">The sequence shown here is derived from an EMBL/GenBank/DDBJ whole genome shotgun (WGS) entry which is preliminary data.</text>
</comment>
<dbReference type="GO" id="GO:0000160">
    <property type="term" value="P:phosphorelay signal transduction system"/>
    <property type="evidence" value="ECO:0007669"/>
    <property type="project" value="UniProtKB-KW"/>
</dbReference>
<dbReference type="EMBL" id="SGIS01000017">
    <property type="protein sequence ID" value="RZF64172.1"/>
    <property type="molecule type" value="Genomic_DNA"/>
</dbReference>
<dbReference type="AlphaFoldDB" id="A0A4Q6Y1U2"/>
<sequence length="453" mass="48986">MTDKPKALPKLLIIEDDLGLQRQLRWAYEGYEVIVASDRASAIDAVRAEEPAVVTLDLGLPPDPDGVTEGFAMLAEILALKPDTKVIVASGHGARDSARQAIADGAWDFYQKPIDIDALGLIVARAFHVHALEAENRRLAERASGTALGGMITAAPEMLKVTRTIERVAGADVSVMLLGASGTGKELLARGLHDTSRRARGNFVAINCAAIPETLLESELFGHEKGAFTGAIKTTEGKIEQARGGTLFLDEIGDVPLPLQVKLLRFLQERVIERIGGRKPIAVDTRIVCATHRDIDAMVADGSFREDLYYRLAEIVVRIPSLAERSGDASLLASHFLKKYARTMQSAVTGLAPDARAAIDAWGWPGNVRELENRMKRAVIMAEGKLVTAADLDLAEGAEEVPLNLRAAREGADRKTIRQALARAEGNISNTAKLLGISRPTLYDLLKSYDLHA</sequence>
<dbReference type="InterPro" id="IPR011006">
    <property type="entry name" value="CheY-like_superfamily"/>
</dbReference>
<feature type="domain" description="Response regulatory" evidence="9">
    <location>
        <begin position="10"/>
        <end position="127"/>
    </location>
</feature>
<evidence type="ECO:0000256" key="2">
    <source>
        <dbReference type="ARBA" id="ARBA00022840"/>
    </source>
</evidence>
<evidence type="ECO:0000256" key="7">
    <source>
        <dbReference type="PROSITE-ProRule" id="PRU00169"/>
    </source>
</evidence>
<dbReference type="InterPro" id="IPR002078">
    <property type="entry name" value="Sigma_54_int"/>
</dbReference>
<dbReference type="PANTHER" id="PTHR32071">
    <property type="entry name" value="TRANSCRIPTIONAL REGULATORY PROTEIN"/>
    <property type="match status" value="1"/>
</dbReference>
<keyword evidence="11" id="KW-1185">Reference proteome</keyword>
<evidence type="ECO:0000313" key="10">
    <source>
        <dbReference type="EMBL" id="RZF64172.1"/>
    </source>
</evidence>
<dbReference type="Gene3D" id="1.10.10.60">
    <property type="entry name" value="Homeodomain-like"/>
    <property type="match status" value="1"/>
</dbReference>
<dbReference type="PRINTS" id="PR01590">
    <property type="entry name" value="HTHFIS"/>
</dbReference>
<evidence type="ECO:0000256" key="4">
    <source>
        <dbReference type="ARBA" id="ARBA00023015"/>
    </source>
</evidence>
<keyword evidence="7" id="KW-0597">Phosphoprotein</keyword>
<keyword evidence="1" id="KW-0547">Nucleotide-binding</keyword>
<dbReference type="InterPro" id="IPR009057">
    <property type="entry name" value="Homeodomain-like_sf"/>
</dbReference>
<keyword evidence="2" id="KW-0067">ATP-binding</keyword>
<feature type="modified residue" description="4-aspartylphosphate" evidence="7">
    <location>
        <position position="57"/>
    </location>
</feature>
<dbReference type="SUPFAM" id="SSF52540">
    <property type="entry name" value="P-loop containing nucleoside triphosphate hydrolases"/>
    <property type="match status" value="1"/>
</dbReference>
<dbReference type="SMART" id="SM00448">
    <property type="entry name" value="REC"/>
    <property type="match status" value="1"/>
</dbReference>
<accession>A0A4Q6Y1U2</accession>
<dbReference type="GO" id="GO:0043565">
    <property type="term" value="F:sequence-specific DNA binding"/>
    <property type="evidence" value="ECO:0007669"/>
    <property type="project" value="InterPro"/>
</dbReference>
<dbReference type="Proteomes" id="UP000292085">
    <property type="component" value="Unassembled WGS sequence"/>
</dbReference>
<dbReference type="FunFam" id="3.40.50.300:FF:000006">
    <property type="entry name" value="DNA-binding transcriptional regulator NtrC"/>
    <property type="match status" value="1"/>
</dbReference>
<keyword evidence="4" id="KW-0805">Transcription regulation</keyword>
<dbReference type="Gene3D" id="1.10.8.60">
    <property type="match status" value="1"/>
</dbReference>
<protein>
    <submittedName>
        <fullName evidence="10">PEP-CTERM-box response regulator transcription factor</fullName>
    </submittedName>
</protein>
<dbReference type="Gene3D" id="3.40.50.300">
    <property type="entry name" value="P-loop containing nucleotide triphosphate hydrolases"/>
    <property type="match status" value="1"/>
</dbReference>
<evidence type="ECO:0000256" key="3">
    <source>
        <dbReference type="ARBA" id="ARBA00023012"/>
    </source>
</evidence>
<dbReference type="InterPro" id="IPR002197">
    <property type="entry name" value="HTH_Fis"/>
</dbReference>
<keyword evidence="5" id="KW-0010">Activator</keyword>
<dbReference type="Gene3D" id="3.40.50.2300">
    <property type="match status" value="1"/>
</dbReference>
<dbReference type="GO" id="GO:0005524">
    <property type="term" value="F:ATP binding"/>
    <property type="evidence" value="ECO:0007669"/>
    <property type="project" value="UniProtKB-KW"/>
</dbReference>
<dbReference type="PANTHER" id="PTHR32071:SF113">
    <property type="entry name" value="ALGINATE BIOSYNTHESIS TRANSCRIPTIONAL REGULATORY PROTEIN ALGB"/>
    <property type="match status" value="1"/>
</dbReference>
<evidence type="ECO:0000256" key="1">
    <source>
        <dbReference type="ARBA" id="ARBA00022741"/>
    </source>
</evidence>
<evidence type="ECO:0000256" key="6">
    <source>
        <dbReference type="ARBA" id="ARBA00023163"/>
    </source>
</evidence>
<feature type="domain" description="Sigma-54 factor interaction" evidence="8">
    <location>
        <begin position="151"/>
        <end position="380"/>
    </location>
</feature>
<dbReference type="InterPro" id="IPR003593">
    <property type="entry name" value="AAA+_ATPase"/>
</dbReference>
<dbReference type="InterPro" id="IPR058031">
    <property type="entry name" value="AAA_lid_NorR"/>
</dbReference>
<name>A0A4Q6Y1U2_9SPHN</name>